<reference evidence="9" key="1">
    <citation type="submission" date="2023-03" db="UniProtKB">
        <authorList>
            <consortium name="Ensembl"/>
        </authorList>
    </citation>
    <scope>IDENTIFICATION</scope>
</reference>
<evidence type="ECO:0000313" key="9">
    <source>
        <dbReference type="Ensembl" id="ENSEASP00005006828.1"/>
    </source>
</evidence>
<evidence type="ECO:0000256" key="2">
    <source>
        <dbReference type="ARBA" id="ARBA00022737"/>
    </source>
</evidence>
<name>A0A8C4L811_EQUAS</name>
<dbReference type="PROSITE" id="PS00420">
    <property type="entry name" value="SRCR_1"/>
    <property type="match status" value="1"/>
</dbReference>
<feature type="disulfide bond" evidence="5">
    <location>
        <begin position="62"/>
        <end position="123"/>
    </location>
</feature>
<keyword evidence="4" id="KW-0325">Glycoprotein</keyword>
<evidence type="ECO:0000256" key="3">
    <source>
        <dbReference type="ARBA" id="ARBA00023157"/>
    </source>
</evidence>
<keyword evidence="2" id="KW-0677">Repeat</keyword>
<feature type="region of interest" description="Disordered" evidence="6">
    <location>
        <begin position="185"/>
        <end position="219"/>
    </location>
</feature>
<keyword evidence="3 5" id="KW-1015">Disulfide bond</keyword>
<proteinExistence type="predicted"/>
<dbReference type="FunFam" id="3.10.250.10:FF:000006">
    <property type="entry name" value="neurotrypsin isoform X2"/>
    <property type="match status" value="1"/>
</dbReference>
<evidence type="ECO:0000256" key="5">
    <source>
        <dbReference type="PROSITE-ProRule" id="PRU00196"/>
    </source>
</evidence>
<dbReference type="PANTHER" id="PTHR19331:SF465">
    <property type="entry name" value="EGG PEPTIDE SPERACT RECEPTOR"/>
    <property type="match status" value="1"/>
</dbReference>
<evidence type="ECO:0000256" key="4">
    <source>
        <dbReference type="ARBA" id="ARBA00023180"/>
    </source>
</evidence>
<accession>A0A8C4L811</accession>
<feature type="disulfide bond" evidence="5">
    <location>
        <begin position="49"/>
        <end position="113"/>
    </location>
</feature>
<feature type="domain" description="SRCR" evidence="8">
    <location>
        <begin position="24"/>
        <end position="124"/>
    </location>
</feature>
<feature type="disulfide bond" evidence="5">
    <location>
        <begin position="93"/>
        <end position="103"/>
    </location>
</feature>
<dbReference type="AlphaFoldDB" id="A0A8C4L811"/>
<keyword evidence="1 7" id="KW-0732">Signal</keyword>
<evidence type="ECO:0000256" key="1">
    <source>
        <dbReference type="ARBA" id="ARBA00022729"/>
    </source>
</evidence>
<feature type="signal peptide" evidence="7">
    <location>
        <begin position="1"/>
        <end position="18"/>
    </location>
</feature>
<dbReference type="PANTHER" id="PTHR19331">
    <property type="entry name" value="SCAVENGER RECEPTOR DOMAIN-CONTAINING"/>
    <property type="match status" value="1"/>
</dbReference>
<dbReference type="SUPFAM" id="SSF56487">
    <property type="entry name" value="SRCR-like"/>
    <property type="match status" value="1"/>
</dbReference>
<dbReference type="PROSITE" id="PS50287">
    <property type="entry name" value="SRCR_2"/>
    <property type="match status" value="1"/>
</dbReference>
<dbReference type="Gene3D" id="3.10.250.10">
    <property type="entry name" value="SRCR-like domain"/>
    <property type="match status" value="1"/>
</dbReference>
<evidence type="ECO:0000256" key="7">
    <source>
        <dbReference type="SAM" id="SignalP"/>
    </source>
</evidence>
<sequence length="264" mass="27978">MALPWLLWMWLLLTGTQGVEDGDMRLANGDTAYEGRVEIFYRGQWGTVCDNLWDLMDARVVCRALGFENATKALGRAAFGPGTGPVMLDEVQCTGTEPSLADCASLGWLKSNCGHERDAGVVCSNGKQACPIPRPPECRLGGPSPWPPGAEVLPSPCPPCTHGLHADHTPVQRLAGDALSPGALGNLADPTTPQQRIPDSSLPFPGPAQKGSVEPGCGATSHAPTARAAYCRLVSNHQQLLLSVLLLKRITRQPVSSASMVKVL</sequence>
<dbReference type="PRINTS" id="PR00258">
    <property type="entry name" value="SPERACTRCPTR"/>
</dbReference>
<dbReference type="InterPro" id="IPR001190">
    <property type="entry name" value="SRCR"/>
</dbReference>
<feature type="compositionally biased region" description="Polar residues" evidence="6">
    <location>
        <begin position="189"/>
        <end position="198"/>
    </location>
</feature>
<protein>
    <recommendedName>
        <fullName evidence="8">SRCR domain-containing protein</fullName>
    </recommendedName>
</protein>
<dbReference type="Ensembl" id="ENSEAST00005007462.1">
    <property type="protein sequence ID" value="ENSEASP00005006828.1"/>
    <property type="gene ID" value="ENSEASG00005005044.1"/>
</dbReference>
<evidence type="ECO:0000259" key="8">
    <source>
        <dbReference type="PROSITE" id="PS50287"/>
    </source>
</evidence>
<dbReference type="Pfam" id="PF00530">
    <property type="entry name" value="SRCR"/>
    <property type="match status" value="1"/>
</dbReference>
<dbReference type="InterPro" id="IPR036772">
    <property type="entry name" value="SRCR-like_dom_sf"/>
</dbReference>
<organism evidence="9">
    <name type="scientific">Equus asinus asinus</name>
    <dbReference type="NCBI Taxonomy" id="83772"/>
    <lineage>
        <taxon>Eukaryota</taxon>
        <taxon>Metazoa</taxon>
        <taxon>Chordata</taxon>
        <taxon>Craniata</taxon>
        <taxon>Vertebrata</taxon>
        <taxon>Euteleostomi</taxon>
        <taxon>Mammalia</taxon>
        <taxon>Eutheria</taxon>
        <taxon>Laurasiatheria</taxon>
        <taxon>Perissodactyla</taxon>
        <taxon>Equidae</taxon>
        <taxon>Equus</taxon>
    </lineage>
</organism>
<dbReference type="SMART" id="SM00202">
    <property type="entry name" value="SR"/>
    <property type="match status" value="1"/>
</dbReference>
<evidence type="ECO:0000256" key="6">
    <source>
        <dbReference type="SAM" id="MobiDB-lite"/>
    </source>
</evidence>
<dbReference type="GO" id="GO:0016020">
    <property type="term" value="C:membrane"/>
    <property type="evidence" value="ECO:0007669"/>
    <property type="project" value="InterPro"/>
</dbReference>
<feature type="chain" id="PRO_5034148667" description="SRCR domain-containing protein" evidence="7">
    <location>
        <begin position="19"/>
        <end position="264"/>
    </location>
</feature>